<comment type="caution">
    <text evidence="3">The sequence shown here is derived from an EMBL/GenBank/DDBJ whole genome shotgun (WGS) entry which is preliminary data.</text>
</comment>
<evidence type="ECO:0000256" key="1">
    <source>
        <dbReference type="SAM" id="Phobius"/>
    </source>
</evidence>
<organism evidence="3 4">
    <name type="scientific">Candidatus Methanoperedens nitratireducens</name>
    <dbReference type="NCBI Taxonomy" id="1392998"/>
    <lineage>
        <taxon>Archaea</taxon>
        <taxon>Methanobacteriati</taxon>
        <taxon>Methanobacteriota</taxon>
        <taxon>Stenosarchaea group</taxon>
        <taxon>Methanomicrobia</taxon>
        <taxon>Methanosarcinales</taxon>
        <taxon>ANME-2 cluster</taxon>
        <taxon>Candidatus Methanoperedentaceae</taxon>
        <taxon>Candidatus Methanoperedens</taxon>
    </lineage>
</organism>
<evidence type="ECO:0000313" key="3">
    <source>
        <dbReference type="EMBL" id="KPQ44074.1"/>
    </source>
</evidence>
<dbReference type="AlphaFoldDB" id="A0A0N8KR65"/>
<dbReference type="InterPro" id="IPR051311">
    <property type="entry name" value="DedA_domain"/>
</dbReference>
<feature type="transmembrane region" description="Helical" evidence="1">
    <location>
        <begin position="45"/>
        <end position="65"/>
    </location>
</feature>
<feature type="transmembrane region" description="Helical" evidence="1">
    <location>
        <begin position="7"/>
        <end position="25"/>
    </location>
</feature>
<dbReference type="Proteomes" id="UP000050360">
    <property type="component" value="Unassembled WGS sequence"/>
</dbReference>
<feature type="domain" description="VTT" evidence="2">
    <location>
        <begin position="31"/>
        <end position="143"/>
    </location>
</feature>
<protein>
    <submittedName>
        <fullName evidence="3">SNARE associated Golgi protein</fullName>
    </submittedName>
</protein>
<reference evidence="3 4" key="1">
    <citation type="submission" date="2015-09" db="EMBL/GenBank/DDBJ databases">
        <title>A metagenomics-based metabolic model of nitrate-dependent anaerobic oxidation of methane by Methanoperedens-like archaea.</title>
        <authorList>
            <person name="Arshad A."/>
            <person name="Speth D.R."/>
            <person name="De Graaf R.M."/>
            <person name="Op Den Camp H.J."/>
            <person name="Jetten M.S."/>
            <person name="Welte C.U."/>
        </authorList>
    </citation>
    <scope>NUCLEOTIDE SEQUENCE [LARGE SCALE GENOMIC DNA]</scope>
</reference>
<dbReference type="PANTHER" id="PTHR42709">
    <property type="entry name" value="ALKALINE PHOSPHATASE LIKE PROTEIN"/>
    <property type="match status" value="1"/>
</dbReference>
<keyword evidence="1" id="KW-0472">Membrane</keyword>
<dbReference type="InterPro" id="IPR032816">
    <property type="entry name" value="VTT_dom"/>
</dbReference>
<gene>
    <name evidence="3" type="ORF">MPEBLZ_01352</name>
</gene>
<feature type="transmembrane region" description="Helical" evidence="1">
    <location>
        <begin position="125"/>
        <end position="150"/>
    </location>
</feature>
<evidence type="ECO:0000259" key="2">
    <source>
        <dbReference type="Pfam" id="PF09335"/>
    </source>
</evidence>
<keyword evidence="1" id="KW-1133">Transmembrane helix</keyword>
<dbReference type="EMBL" id="LKCM01000113">
    <property type="protein sequence ID" value="KPQ44074.1"/>
    <property type="molecule type" value="Genomic_DNA"/>
</dbReference>
<accession>A0A0N8KR65</accession>
<evidence type="ECO:0000313" key="4">
    <source>
        <dbReference type="Proteomes" id="UP000050360"/>
    </source>
</evidence>
<dbReference type="Pfam" id="PF09335">
    <property type="entry name" value="VTT_dom"/>
    <property type="match status" value="1"/>
</dbReference>
<dbReference type="PANTHER" id="PTHR42709:SF4">
    <property type="entry name" value="INNER MEMBRANE PROTEIN YQAA"/>
    <property type="match status" value="1"/>
</dbReference>
<proteinExistence type="predicted"/>
<name>A0A0N8KR65_9EURY</name>
<sequence>MELLDIFIFYGMLGLFIVSFLSSLIPIPTEAVVFGLLGAGGDSGIIFIILTLGSILGAFLGYLIGKHGLTKLIRSYKNEEKQEQTNRYFLKYGALLLLVSPWIPFVCNLAPVIAGIQNYDSKRFLIIISIANIIKCFAIVYLSITIIDWWRYL</sequence>
<keyword evidence="1" id="KW-0812">Transmembrane</keyword>
<feature type="transmembrane region" description="Helical" evidence="1">
    <location>
        <begin position="89"/>
        <end position="113"/>
    </location>
</feature>